<organism evidence="4 5">
    <name type="scientific">Nocardia abscessus</name>
    <dbReference type="NCBI Taxonomy" id="120957"/>
    <lineage>
        <taxon>Bacteria</taxon>
        <taxon>Bacillati</taxon>
        <taxon>Actinomycetota</taxon>
        <taxon>Actinomycetes</taxon>
        <taxon>Mycobacteriales</taxon>
        <taxon>Nocardiaceae</taxon>
        <taxon>Nocardia</taxon>
    </lineage>
</organism>
<feature type="DNA-binding region" description="H-T-H motif" evidence="2">
    <location>
        <begin position="24"/>
        <end position="43"/>
    </location>
</feature>
<dbReference type="PANTHER" id="PTHR30055:SF219">
    <property type="entry name" value="TRANSCRIPTIONAL REGULATORY PROTEIN"/>
    <property type="match status" value="1"/>
</dbReference>
<keyword evidence="1 2" id="KW-0238">DNA-binding</keyword>
<dbReference type="Gene3D" id="1.10.357.10">
    <property type="entry name" value="Tetracycline Repressor, domain 2"/>
    <property type="match status" value="1"/>
</dbReference>
<dbReference type="Pfam" id="PF00440">
    <property type="entry name" value="TetR_N"/>
    <property type="match status" value="1"/>
</dbReference>
<sequence length="202" mass="21206">MGNREDLLAGARKVIVERGVAKATARDIASAAGVSLAAIGYHFGSKEQLITEALTDTLGTAIGDSMEAKIREGSGAAPLAAFAALWNGMPAVFTENRDSMLASMENLVRVARSPESQKFFAQSLPGAYRDMADALREAHPQLSEDQAEAIAELYFVLVQGLGVLQTIVPETRLPDGDRLAKAVAALAGSENQCSLDSSPAGM</sequence>
<dbReference type="PROSITE" id="PS50977">
    <property type="entry name" value="HTH_TETR_2"/>
    <property type="match status" value="1"/>
</dbReference>
<dbReference type="InterPro" id="IPR050109">
    <property type="entry name" value="HTH-type_TetR-like_transc_reg"/>
</dbReference>
<evidence type="ECO:0000259" key="3">
    <source>
        <dbReference type="PROSITE" id="PS50977"/>
    </source>
</evidence>
<comment type="caution">
    <text evidence="4">The sequence shown here is derived from an EMBL/GenBank/DDBJ whole genome shotgun (WGS) entry which is preliminary data.</text>
</comment>
<name>A0ABS0CAH9_9NOCA</name>
<protein>
    <submittedName>
        <fullName evidence="4">TetR/AcrR family transcriptional regulator</fullName>
    </submittedName>
</protein>
<dbReference type="RefSeq" id="WP_195034386.1">
    <property type="nucleotide sequence ID" value="NZ_JADLRE010000015.1"/>
</dbReference>
<evidence type="ECO:0000256" key="2">
    <source>
        <dbReference type="PROSITE-ProRule" id="PRU00335"/>
    </source>
</evidence>
<dbReference type="PRINTS" id="PR00455">
    <property type="entry name" value="HTHTETR"/>
</dbReference>
<reference evidence="4 5" key="1">
    <citation type="submission" date="2020-10" db="EMBL/GenBank/DDBJ databases">
        <title>Identification of Nocardia species via Next-generation sequencing and recognition of intraspecies genetic diversity.</title>
        <authorList>
            <person name="Li P."/>
            <person name="Li P."/>
            <person name="Lu B."/>
        </authorList>
    </citation>
    <scope>NUCLEOTIDE SEQUENCE [LARGE SCALE GENOMIC DNA]</scope>
    <source>
        <strain evidence="4 5">N-11</strain>
    </source>
</reference>
<dbReference type="EMBL" id="JADLRE010000015">
    <property type="protein sequence ID" value="MBF6227363.1"/>
    <property type="molecule type" value="Genomic_DNA"/>
</dbReference>
<dbReference type="InterPro" id="IPR001647">
    <property type="entry name" value="HTH_TetR"/>
</dbReference>
<evidence type="ECO:0000313" key="4">
    <source>
        <dbReference type="EMBL" id="MBF6227363.1"/>
    </source>
</evidence>
<evidence type="ECO:0000256" key="1">
    <source>
        <dbReference type="ARBA" id="ARBA00023125"/>
    </source>
</evidence>
<proteinExistence type="predicted"/>
<dbReference type="SUPFAM" id="SSF48498">
    <property type="entry name" value="Tetracyclin repressor-like, C-terminal domain"/>
    <property type="match status" value="1"/>
</dbReference>
<dbReference type="PANTHER" id="PTHR30055">
    <property type="entry name" value="HTH-TYPE TRANSCRIPTIONAL REGULATOR RUTR"/>
    <property type="match status" value="1"/>
</dbReference>
<dbReference type="InterPro" id="IPR036271">
    <property type="entry name" value="Tet_transcr_reg_TetR-rel_C_sf"/>
</dbReference>
<evidence type="ECO:0000313" key="5">
    <source>
        <dbReference type="Proteomes" id="UP000807309"/>
    </source>
</evidence>
<feature type="domain" description="HTH tetR-type" evidence="3">
    <location>
        <begin position="1"/>
        <end position="61"/>
    </location>
</feature>
<keyword evidence="5" id="KW-1185">Reference proteome</keyword>
<dbReference type="Proteomes" id="UP000807309">
    <property type="component" value="Unassembled WGS sequence"/>
</dbReference>
<dbReference type="SUPFAM" id="SSF46689">
    <property type="entry name" value="Homeodomain-like"/>
    <property type="match status" value="1"/>
</dbReference>
<gene>
    <name evidence="4" type="ORF">IU470_19920</name>
</gene>
<accession>A0ABS0CAH9</accession>
<dbReference type="InterPro" id="IPR009057">
    <property type="entry name" value="Homeodomain-like_sf"/>
</dbReference>